<sequence length="208" mass="23443">MRMYYYLREAESFPPSLPLRPCFSASYDPLVVISGFVGECAESHYISRLAKLPHLSYRRFCRTKMSGYFNSHFLLIQFGVALHVNRFLGLALQCCYTLISSGLSSRKDRRKRPAVKSSVRPIIIFNQDDYSTETKISNANIPRLSRPVRFLNVTADVFSVSSSLYACSSIYTGQSTERRAANQSNSLSRIFAQGRLALGWRIAAAVDA</sequence>
<comment type="caution">
    <text evidence="1">The sequence shown here is derived from an EMBL/GenBank/DDBJ whole genome shotgun (WGS) entry which is preliminary data.</text>
</comment>
<evidence type="ECO:0000313" key="1">
    <source>
        <dbReference type="EMBL" id="KAK0490219.1"/>
    </source>
</evidence>
<protein>
    <submittedName>
        <fullName evidence="1">Uncharacterized protein</fullName>
    </submittedName>
</protein>
<reference evidence="1" key="1">
    <citation type="submission" date="2023-06" db="EMBL/GenBank/DDBJ databases">
        <authorList>
            <consortium name="Lawrence Berkeley National Laboratory"/>
            <person name="Ahrendt S."/>
            <person name="Sahu N."/>
            <person name="Indic B."/>
            <person name="Wong-Bajracharya J."/>
            <person name="Merenyi Z."/>
            <person name="Ke H.-M."/>
            <person name="Monk M."/>
            <person name="Kocsube S."/>
            <person name="Drula E."/>
            <person name="Lipzen A."/>
            <person name="Balint B."/>
            <person name="Henrissat B."/>
            <person name="Andreopoulos B."/>
            <person name="Martin F.M."/>
            <person name="Harder C.B."/>
            <person name="Rigling D."/>
            <person name="Ford K.L."/>
            <person name="Foster G.D."/>
            <person name="Pangilinan J."/>
            <person name="Papanicolaou A."/>
            <person name="Barry K."/>
            <person name="LaButti K."/>
            <person name="Viragh M."/>
            <person name="Koriabine M."/>
            <person name="Yan M."/>
            <person name="Riley R."/>
            <person name="Champramary S."/>
            <person name="Plett K.L."/>
            <person name="Tsai I.J."/>
            <person name="Slot J."/>
            <person name="Sipos G."/>
            <person name="Plett J."/>
            <person name="Nagy L.G."/>
            <person name="Grigoriev I.V."/>
        </authorList>
    </citation>
    <scope>NUCLEOTIDE SEQUENCE</scope>
    <source>
        <strain evidence="1">ICMP 16352</strain>
    </source>
</reference>
<dbReference type="AlphaFoldDB" id="A0AA39PV54"/>
<dbReference type="EMBL" id="JAUEPR010000001">
    <property type="protein sequence ID" value="KAK0490219.1"/>
    <property type="molecule type" value="Genomic_DNA"/>
</dbReference>
<gene>
    <name evidence="1" type="ORF">IW261DRAFT_1202</name>
</gene>
<organism evidence="1 2">
    <name type="scientific">Armillaria novae-zelandiae</name>
    <dbReference type="NCBI Taxonomy" id="153914"/>
    <lineage>
        <taxon>Eukaryota</taxon>
        <taxon>Fungi</taxon>
        <taxon>Dikarya</taxon>
        <taxon>Basidiomycota</taxon>
        <taxon>Agaricomycotina</taxon>
        <taxon>Agaricomycetes</taxon>
        <taxon>Agaricomycetidae</taxon>
        <taxon>Agaricales</taxon>
        <taxon>Marasmiineae</taxon>
        <taxon>Physalacriaceae</taxon>
        <taxon>Armillaria</taxon>
    </lineage>
</organism>
<dbReference type="Proteomes" id="UP001175227">
    <property type="component" value="Unassembled WGS sequence"/>
</dbReference>
<evidence type="ECO:0000313" key="2">
    <source>
        <dbReference type="Proteomes" id="UP001175227"/>
    </source>
</evidence>
<proteinExistence type="predicted"/>
<name>A0AA39PV54_9AGAR</name>
<keyword evidence="2" id="KW-1185">Reference proteome</keyword>
<accession>A0AA39PV54</accession>